<organism evidence="4 5">
    <name type="scientific">Romanomermis culicivorax</name>
    <name type="common">Nematode worm</name>
    <dbReference type="NCBI Taxonomy" id="13658"/>
    <lineage>
        <taxon>Eukaryota</taxon>
        <taxon>Metazoa</taxon>
        <taxon>Ecdysozoa</taxon>
        <taxon>Nematoda</taxon>
        <taxon>Enoplea</taxon>
        <taxon>Dorylaimia</taxon>
        <taxon>Mermithida</taxon>
        <taxon>Mermithoidea</taxon>
        <taxon>Mermithidae</taxon>
        <taxon>Romanomermis</taxon>
    </lineage>
</organism>
<dbReference type="Proteomes" id="UP000887565">
    <property type="component" value="Unplaced"/>
</dbReference>
<protein>
    <submittedName>
        <fullName evidence="5">Monocarboxylate transporter</fullName>
    </submittedName>
</protein>
<feature type="transmembrane region" description="Helical" evidence="3">
    <location>
        <begin position="429"/>
        <end position="449"/>
    </location>
</feature>
<evidence type="ECO:0000256" key="1">
    <source>
        <dbReference type="SAM" id="Coils"/>
    </source>
</evidence>
<feature type="coiled-coil region" evidence="1">
    <location>
        <begin position="94"/>
        <end position="121"/>
    </location>
</feature>
<feature type="transmembrane region" description="Helical" evidence="3">
    <location>
        <begin position="73"/>
        <end position="94"/>
    </location>
</feature>
<dbReference type="InterPro" id="IPR011701">
    <property type="entry name" value="MFS"/>
</dbReference>
<dbReference type="SUPFAM" id="SSF103473">
    <property type="entry name" value="MFS general substrate transporter"/>
    <property type="match status" value="1"/>
</dbReference>
<feature type="transmembrane region" description="Helical" evidence="3">
    <location>
        <begin position="305"/>
        <end position="325"/>
    </location>
</feature>
<feature type="transmembrane region" description="Helical" evidence="3">
    <location>
        <begin position="41"/>
        <end position="61"/>
    </location>
</feature>
<dbReference type="AlphaFoldDB" id="A0A915HY52"/>
<feature type="transmembrane region" description="Helical" evidence="3">
    <location>
        <begin position="6"/>
        <end position="34"/>
    </location>
</feature>
<dbReference type="WBParaSite" id="nRc.2.0.1.t06358-RA">
    <property type="protein sequence ID" value="nRc.2.0.1.t06358-RA"/>
    <property type="gene ID" value="nRc.2.0.1.g06358"/>
</dbReference>
<feature type="region of interest" description="Disordered" evidence="2">
    <location>
        <begin position="497"/>
        <end position="517"/>
    </location>
</feature>
<keyword evidence="3" id="KW-0472">Membrane</keyword>
<dbReference type="InterPro" id="IPR050327">
    <property type="entry name" value="Proton-linked_MCT"/>
</dbReference>
<evidence type="ECO:0000256" key="2">
    <source>
        <dbReference type="SAM" id="MobiDB-lite"/>
    </source>
</evidence>
<feature type="region of interest" description="Disordered" evidence="2">
    <location>
        <begin position="531"/>
        <end position="550"/>
    </location>
</feature>
<feature type="transmembrane region" description="Helical" evidence="3">
    <location>
        <begin position="370"/>
        <end position="387"/>
    </location>
</feature>
<reference evidence="5" key="1">
    <citation type="submission" date="2022-11" db="UniProtKB">
        <authorList>
            <consortium name="WormBaseParasite"/>
        </authorList>
    </citation>
    <scope>IDENTIFICATION</scope>
</reference>
<keyword evidence="3" id="KW-1133">Transmembrane helix</keyword>
<feature type="transmembrane region" description="Helical" evidence="3">
    <location>
        <begin position="340"/>
        <end position="358"/>
    </location>
</feature>
<sequence length="550" mass="60047">MAAWVVSLLSGCYLLVGVGLGFIYLPSIVIVSYYFEKKRALATGIAVCGSGIGTFIFAPLIELLLEHFSWQQTMLILSGIILQCILFAAVYKALTPTKQQVAKVNEKLHEYEEEQERKMTDKASDSPKLVNGKGADNNFATNLSNKQAAIERFNNAIGEVHNDLRQRNLSVGQRAFRSTMDLSLYRKQTFPVQAPASELLKPLTGGGGEGDTDLYNEISKRSVAVFNRPLSRMDIFYAGSVRNLPQFKSHQDVRHFIASTLSIPAAMAAEETVPGASLEPESTKKGVQNTLRSVLDFSLFSSPTFIILALSGFFTLTGFFVPFIYLPKMAMSFGIAKGKATFLVSVLGMTNIVARIFCGWLSDQPCANPLMINNVALIAAGVATAFAPHFESYALLCGYCVIFGTGTACFASLRSIICVQLLGLEKLTNAFGLLLLFMGIASLIGSPLAGFLFDLTKDFELSFYVMGSLVAFSGVLGLPLAKINQWEKRRQKELDSLESSGEENIRLNGMSGDGKPPSIVVHGPITSSYTHIPETVREEDEDNSNYNTRT</sequence>
<evidence type="ECO:0000256" key="3">
    <source>
        <dbReference type="SAM" id="Phobius"/>
    </source>
</evidence>
<proteinExistence type="predicted"/>
<dbReference type="Pfam" id="PF07690">
    <property type="entry name" value="MFS_1"/>
    <property type="match status" value="2"/>
</dbReference>
<accession>A0A915HY52</accession>
<evidence type="ECO:0000313" key="4">
    <source>
        <dbReference type="Proteomes" id="UP000887565"/>
    </source>
</evidence>
<dbReference type="InterPro" id="IPR036259">
    <property type="entry name" value="MFS_trans_sf"/>
</dbReference>
<dbReference type="GO" id="GO:0008028">
    <property type="term" value="F:monocarboxylic acid transmembrane transporter activity"/>
    <property type="evidence" value="ECO:0007669"/>
    <property type="project" value="TreeGrafter"/>
</dbReference>
<keyword evidence="1" id="KW-0175">Coiled coil</keyword>
<dbReference type="Gene3D" id="1.20.1250.20">
    <property type="entry name" value="MFS general substrate transporter like domains"/>
    <property type="match status" value="2"/>
</dbReference>
<keyword evidence="4" id="KW-1185">Reference proteome</keyword>
<dbReference type="PANTHER" id="PTHR11360">
    <property type="entry name" value="MONOCARBOXYLATE TRANSPORTER"/>
    <property type="match status" value="1"/>
</dbReference>
<feature type="transmembrane region" description="Helical" evidence="3">
    <location>
        <begin position="461"/>
        <end position="481"/>
    </location>
</feature>
<keyword evidence="3" id="KW-0812">Transmembrane</keyword>
<name>A0A915HY52_ROMCU</name>
<feature type="transmembrane region" description="Helical" evidence="3">
    <location>
        <begin position="393"/>
        <end position="417"/>
    </location>
</feature>
<dbReference type="OMA" id="YIRSATH"/>
<evidence type="ECO:0000313" key="5">
    <source>
        <dbReference type="WBParaSite" id="nRc.2.0.1.t06358-RA"/>
    </source>
</evidence>
<dbReference type="PANTHER" id="PTHR11360:SF238">
    <property type="entry name" value="SD10469P"/>
    <property type="match status" value="1"/>
</dbReference>